<dbReference type="Gene3D" id="2.60.120.200">
    <property type="match status" value="1"/>
</dbReference>
<accession>A0A7Y0FMK0</accession>
<gene>
    <name evidence="4" type="ORF">HHL22_12125</name>
</gene>
<dbReference type="Proteomes" id="UP000559626">
    <property type="component" value="Unassembled WGS sequence"/>
</dbReference>
<dbReference type="AlphaFoldDB" id="A0A7Y0FMK0"/>
<dbReference type="InterPro" id="IPR050546">
    <property type="entry name" value="Glycosyl_Hydrlase_16"/>
</dbReference>
<feature type="domain" description="GH16" evidence="3">
    <location>
        <begin position="16"/>
        <end position="282"/>
    </location>
</feature>
<keyword evidence="4" id="KW-0378">Hydrolase</keyword>
<dbReference type="Pfam" id="PF00722">
    <property type="entry name" value="Glyco_hydro_16"/>
    <property type="match status" value="1"/>
</dbReference>
<dbReference type="GO" id="GO:0004553">
    <property type="term" value="F:hydrolase activity, hydrolyzing O-glycosyl compounds"/>
    <property type="evidence" value="ECO:0007669"/>
    <property type="project" value="InterPro"/>
</dbReference>
<evidence type="ECO:0000313" key="5">
    <source>
        <dbReference type="Proteomes" id="UP000559626"/>
    </source>
</evidence>
<dbReference type="PROSITE" id="PS51762">
    <property type="entry name" value="GH16_2"/>
    <property type="match status" value="1"/>
</dbReference>
<name>A0A7Y0FMK0_9BACT</name>
<keyword evidence="5" id="KW-1185">Reference proteome</keyword>
<dbReference type="GO" id="GO:0005975">
    <property type="term" value="P:carbohydrate metabolic process"/>
    <property type="evidence" value="ECO:0007669"/>
    <property type="project" value="InterPro"/>
</dbReference>
<reference evidence="4 5" key="1">
    <citation type="submission" date="2020-04" db="EMBL/GenBank/DDBJ databases">
        <title>Hymenobacter polaris sp. nov., isolated from Arctic soil.</title>
        <authorList>
            <person name="Dahal R.H."/>
        </authorList>
    </citation>
    <scope>NUCLEOTIDE SEQUENCE [LARGE SCALE GENOMIC DNA]</scope>
    <source>
        <strain evidence="4 5">RP-2-7</strain>
    </source>
</reference>
<evidence type="ECO:0000313" key="4">
    <source>
        <dbReference type="EMBL" id="NML65953.1"/>
    </source>
</evidence>
<evidence type="ECO:0000259" key="3">
    <source>
        <dbReference type="PROSITE" id="PS51762"/>
    </source>
</evidence>
<evidence type="ECO:0000256" key="1">
    <source>
        <dbReference type="ARBA" id="ARBA00006865"/>
    </source>
</evidence>
<organism evidence="4 5">
    <name type="scientific">Hymenobacter polaris</name>
    <dbReference type="NCBI Taxonomy" id="2682546"/>
    <lineage>
        <taxon>Bacteria</taxon>
        <taxon>Pseudomonadati</taxon>
        <taxon>Bacteroidota</taxon>
        <taxon>Cytophagia</taxon>
        <taxon>Cytophagales</taxon>
        <taxon>Hymenobacteraceae</taxon>
        <taxon>Hymenobacter</taxon>
    </lineage>
</organism>
<dbReference type="CDD" id="cd08023">
    <property type="entry name" value="GH16_laminarinase_like"/>
    <property type="match status" value="1"/>
</dbReference>
<proteinExistence type="inferred from homology"/>
<protein>
    <submittedName>
        <fullName evidence="4">Glycoside hydrolase family 16 protein</fullName>
    </submittedName>
</protein>
<comment type="caution">
    <text evidence="4">The sequence shown here is derived from an EMBL/GenBank/DDBJ whole genome shotgun (WGS) entry which is preliminary data.</text>
</comment>
<feature type="region of interest" description="Disordered" evidence="2">
    <location>
        <begin position="1"/>
        <end position="31"/>
    </location>
</feature>
<dbReference type="PANTHER" id="PTHR10963:SF55">
    <property type="entry name" value="GLYCOSIDE HYDROLASE FAMILY 16 PROTEIN"/>
    <property type="match status" value="1"/>
</dbReference>
<feature type="region of interest" description="Disordered" evidence="2">
    <location>
        <begin position="86"/>
        <end position="112"/>
    </location>
</feature>
<dbReference type="PANTHER" id="PTHR10963">
    <property type="entry name" value="GLYCOSYL HYDROLASE-RELATED"/>
    <property type="match status" value="1"/>
</dbReference>
<dbReference type="InterPro" id="IPR000757">
    <property type="entry name" value="Beta-glucanase-like"/>
</dbReference>
<dbReference type="EMBL" id="JABBGH010000002">
    <property type="protein sequence ID" value="NML65953.1"/>
    <property type="molecule type" value="Genomic_DNA"/>
</dbReference>
<dbReference type="InterPro" id="IPR013320">
    <property type="entry name" value="ConA-like_dom_sf"/>
</dbReference>
<feature type="compositionally biased region" description="Polar residues" evidence="2">
    <location>
        <begin position="103"/>
        <end position="112"/>
    </location>
</feature>
<comment type="similarity">
    <text evidence="1">Belongs to the glycosyl hydrolase 16 family.</text>
</comment>
<evidence type="ECO:0000256" key="2">
    <source>
        <dbReference type="SAM" id="MobiDB-lite"/>
    </source>
</evidence>
<sequence length="282" mass="31642">MAARPTGPAPASPAATRPGGAPDPRPTATPEGYHLVWADEFNQPGRPDSTNWRFETGFVRNHEAQWYQPENAHCENGLLVLEARPASRPNPTYRPGSPDWRTSRPTITATSASLNTRGRHQWQYGRFELRARIPTAPGLWPAFWTLGVSKPWPSNGEIDIMEYYRGKILANVASGTAQLYTAKWHSETKPLRSFADPTWASKFHVWRMDWDAQAVRLYVDEELLNETPLSQAVNQDGSGFNPLHQPHYLLLNLALGGDNGGALAPTSLPARYEIDYVRVYQR</sequence>
<dbReference type="SUPFAM" id="SSF49899">
    <property type="entry name" value="Concanavalin A-like lectins/glucanases"/>
    <property type="match status" value="1"/>
</dbReference>